<keyword evidence="2" id="KW-1185">Reference proteome</keyword>
<comment type="caution">
    <text evidence="1">The sequence shown here is derived from an EMBL/GenBank/DDBJ whole genome shotgun (WGS) entry which is preliminary data.</text>
</comment>
<dbReference type="EMBL" id="JAGEUA010000004">
    <property type="protein sequence ID" value="KAL0985637.1"/>
    <property type="molecule type" value="Genomic_DNA"/>
</dbReference>
<evidence type="ECO:0000313" key="2">
    <source>
        <dbReference type="Proteomes" id="UP001557470"/>
    </source>
</evidence>
<proteinExistence type="predicted"/>
<name>A0ABD0X075_UMBPY</name>
<dbReference type="Proteomes" id="UP001557470">
    <property type="component" value="Unassembled WGS sequence"/>
</dbReference>
<evidence type="ECO:0000313" key="1">
    <source>
        <dbReference type="EMBL" id="KAL0985637.1"/>
    </source>
</evidence>
<organism evidence="1 2">
    <name type="scientific">Umbra pygmaea</name>
    <name type="common">Eastern mudminnow</name>
    <dbReference type="NCBI Taxonomy" id="75934"/>
    <lineage>
        <taxon>Eukaryota</taxon>
        <taxon>Metazoa</taxon>
        <taxon>Chordata</taxon>
        <taxon>Craniata</taxon>
        <taxon>Vertebrata</taxon>
        <taxon>Euteleostomi</taxon>
        <taxon>Actinopterygii</taxon>
        <taxon>Neopterygii</taxon>
        <taxon>Teleostei</taxon>
        <taxon>Protacanthopterygii</taxon>
        <taxon>Esociformes</taxon>
        <taxon>Umbridae</taxon>
        <taxon>Umbra</taxon>
    </lineage>
</organism>
<gene>
    <name evidence="1" type="ORF">UPYG_G00159790</name>
</gene>
<reference evidence="1 2" key="1">
    <citation type="submission" date="2024-06" db="EMBL/GenBank/DDBJ databases">
        <authorList>
            <person name="Pan Q."/>
            <person name="Wen M."/>
            <person name="Jouanno E."/>
            <person name="Zahm M."/>
            <person name="Klopp C."/>
            <person name="Cabau C."/>
            <person name="Louis A."/>
            <person name="Berthelot C."/>
            <person name="Parey E."/>
            <person name="Roest Crollius H."/>
            <person name="Montfort J."/>
            <person name="Robinson-Rechavi M."/>
            <person name="Bouchez O."/>
            <person name="Lampietro C."/>
            <person name="Lopez Roques C."/>
            <person name="Donnadieu C."/>
            <person name="Postlethwait J."/>
            <person name="Bobe J."/>
            <person name="Verreycken H."/>
            <person name="Guiguen Y."/>
        </authorList>
    </citation>
    <scope>NUCLEOTIDE SEQUENCE [LARGE SCALE GENOMIC DNA]</scope>
    <source>
        <strain evidence="1">Up_M1</strain>
        <tissue evidence="1">Testis</tissue>
    </source>
</reference>
<dbReference type="AlphaFoldDB" id="A0ABD0X075"/>
<protein>
    <submittedName>
        <fullName evidence="1">Uncharacterized protein</fullName>
    </submittedName>
</protein>
<sequence>MSIPQLEFLKWRHFLHLDSNNVKTNRSTPYIVKKIRYLNQSTKGTLTHIQEKSTPVPTVRRVSLHLLDLTFIRKCTQERSFTPVLAVGRLSLLQKNVLFIREGTKGRSLTPVLTVGRVFLIF</sequence>
<accession>A0ABD0X075</accession>